<keyword evidence="6" id="KW-0539">Nucleus</keyword>
<evidence type="ECO:0000256" key="7">
    <source>
        <dbReference type="ARBA" id="ARBA00033345"/>
    </source>
</evidence>
<evidence type="ECO:0000256" key="6">
    <source>
        <dbReference type="ARBA" id="ARBA00023242"/>
    </source>
</evidence>
<dbReference type="GO" id="GO:0006367">
    <property type="term" value="P:transcription initiation at RNA polymerase II promoter"/>
    <property type="evidence" value="ECO:0007669"/>
    <property type="project" value="TreeGrafter"/>
</dbReference>
<dbReference type="SUPFAM" id="SSF55486">
    <property type="entry name" value="Metalloproteases ('zincins'), catalytic domain"/>
    <property type="match status" value="1"/>
</dbReference>
<dbReference type="InterPro" id="IPR057991">
    <property type="entry name" value="TPR_TAF2_C"/>
</dbReference>
<feature type="domain" description="Transcription initiation factor TFIID subunit 2 Ig-like" evidence="9">
    <location>
        <begin position="532"/>
        <end position="651"/>
    </location>
</feature>
<dbReference type="GO" id="GO:0005669">
    <property type="term" value="C:transcription factor TFIID complex"/>
    <property type="evidence" value="ECO:0007669"/>
    <property type="project" value="InterPro"/>
</dbReference>
<reference evidence="12" key="1">
    <citation type="submission" date="2022-11" db="UniProtKB">
        <authorList>
            <consortium name="WormBaseParasite"/>
        </authorList>
    </citation>
    <scope>IDENTIFICATION</scope>
</reference>
<dbReference type="PANTHER" id="PTHR15137:SF9">
    <property type="entry name" value="TRANSCRIPTION INITIATION FACTOR TFIID SUBUNIT 2"/>
    <property type="match status" value="1"/>
</dbReference>
<dbReference type="Proteomes" id="UP000887566">
    <property type="component" value="Unplaced"/>
</dbReference>
<dbReference type="Pfam" id="PF25316">
    <property type="entry name" value="TAF2_3rd"/>
    <property type="match status" value="1"/>
</dbReference>
<dbReference type="InterPro" id="IPR027268">
    <property type="entry name" value="Peptidase_M4/M1_CTD_sf"/>
</dbReference>
<keyword evidence="4" id="KW-0805">Transcription regulation</keyword>
<dbReference type="InterPro" id="IPR042097">
    <property type="entry name" value="Aminopeptidase_N-like_N_sf"/>
</dbReference>
<dbReference type="WBParaSite" id="PSAMB.scaffold721size42807.g8255.t1">
    <property type="protein sequence ID" value="PSAMB.scaffold721size42807.g8255.t1"/>
    <property type="gene ID" value="PSAMB.scaffold721size42807.g8255"/>
</dbReference>
<organism evidence="11 12">
    <name type="scientific">Plectus sambesii</name>
    <dbReference type="NCBI Taxonomy" id="2011161"/>
    <lineage>
        <taxon>Eukaryota</taxon>
        <taxon>Metazoa</taxon>
        <taxon>Ecdysozoa</taxon>
        <taxon>Nematoda</taxon>
        <taxon>Chromadorea</taxon>
        <taxon>Plectida</taxon>
        <taxon>Plectina</taxon>
        <taxon>Plectoidea</taxon>
        <taxon>Plectidae</taxon>
        <taxon>Plectus</taxon>
    </lineage>
</organism>
<dbReference type="GO" id="GO:0003682">
    <property type="term" value="F:chromatin binding"/>
    <property type="evidence" value="ECO:0007669"/>
    <property type="project" value="TreeGrafter"/>
</dbReference>
<evidence type="ECO:0000256" key="5">
    <source>
        <dbReference type="ARBA" id="ARBA00023163"/>
    </source>
</evidence>
<dbReference type="CDD" id="cd09839">
    <property type="entry name" value="M1_like_TAF2"/>
    <property type="match status" value="1"/>
</dbReference>
<comment type="subcellular location">
    <subcellularLocation>
        <location evidence="1">Nucleus</location>
    </subcellularLocation>
</comment>
<dbReference type="GO" id="GO:0000976">
    <property type="term" value="F:transcription cis-regulatory region binding"/>
    <property type="evidence" value="ECO:0007669"/>
    <property type="project" value="TreeGrafter"/>
</dbReference>
<evidence type="ECO:0000259" key="9">
    <source>
        <dbReference type="Pfam" id="PF25316"/>
    </source>
</evidence>
<sequence>MSKSHGSKSSKQDVQPTIDTPRLFKVLSQTVYISQVDLRGRSFAGFTEITVVAMRPGLREIVLNVGPDVQLPRDIDDGVPRLTVNDVDADYVRRDPFADLEGGAERDLKSFARKFFDAASTVDSEVAHGNGELVVRVPDACWGQADATKPLKIGVDFQVARPAQGVHFVCPTGRDGELEAGAHMFTYRSGIVSSTRHWLPCVDVCGELCLWRIEITCDVAFTAITSGELVETEYTPDMRHKTYQYQMGVPTSAVNIGFAVGQFDISVLPEMCEVSSFALPGLGSLVKHSAANLDRVFEFFEELLSCRFPFGSYKQVFVDQATDEVTAYAGLTIFSLSVLYHKKVVDLVPHSRTLLAHAVAQQFFGCFVNPSQWLDVWLMRSLSRYCTGLFIQRYFGNNEYLYHMQRVLSSVHEYESAWGPVFLRPLRSEDRAREALHFDPRSSETCSPTYADVLAKKGHFTIRMLEKRLGKEPLFQVLHKILTVSMQFSQQRFLPASWQQMTVSTDSFFRTVSNVTGQELPTFLEQWIYGGGHAHFQVKFSFNRKRNMVELEIKQEPSLNSGRQKYVGPLTVVVQELDGSFTHIVQIDDVLSRHDLQCHSKGRRQKKKKIPLCTGEELEIDLTNMDADSPVLWLRVDPDLLLVRKIDLHQPVNQWEYQLKYEKDVLAQMHSLETLPRFPSPQTRHTILDVIDNDNIFYRVRCQASFSLTEIANKMAETWMGPPAMINIFKKLYGSKSCPHIPRPNNFAITSSSLQLYFLMQAVPQAMARLRNANGSCLADVHKFLLGLIKYNDNSQNRYSDDYYRAVLYTALGTTVTQPQQLGETALPDALTPEMIAILDELTLALNMDTLRPSFGRVVGISALKGIYQMQRKGHLPLDPDVFWKFAQPGLYGKMRMAALDLLVDLVHSCRHSVVAAVLDRLLTVVQSDPDPGVRYHLAKQLSVRPPFSGRSSADVGPNNPASTRELVARIWKIIAGSRTDSRVRGYLIDAYRAMYGRGTPTVMTMGALDFAKSRFSSALGRPSDSSGRASWDNLGDDSSISAGAVDSGDGRRSSANDLHLMDDILE</sequence>
<keyword evidence="5" id="KW-0804">Transcription</keyword>
<comment type="similarity">
    <text evidence="2">Belongs to the TAF2 family.</text>
</comment>
<dbReference type="InterPro" id="IPR057345">
    <property type="entry name" value="Ig-like_TAF2"/>
</dbReference>
<evidence type="ECO:0000313" key="11">
    <source>
        <dbReference type="Proteomes" id="UP000887566"/>
    </source>
</evidence>
<dbReference type="InterPro" id="IPR014782">
    <property type="entry name" value="Peptidase_M1_dom"/>
</dbReference>
<dbReference type="Pfam" id="PF25577">
    <property type="entry name" value="TPR_TAF2_C"/>
    <property type="match status" value="1"/>
</dbReference>
<feature type="domain" description="Transcription initiation factor TFIID subunit 2 TPR repeats" evidence="10">
    <location>
        <begin position="654"/>
        <end position="1006"/>
    </location>
</feature>
<evidence type="ECO:0000256" key="3">
    <source>
        <dbReference type="ARBA" id="ARBA00017363"/>
    </source>
</evidence>
<proteinExistence type="inferred from homology"/>
<dbReference type="GO" id="GO:0008237">
    <property type="term" value="F:metallopeptidase activity"/>
    <property type="evidence" value="ECO:0007669"/>
    <property type="project" value="InterPro"/>
</dbReference>
<dbReference type="Gene3D" id="2.60.40.1730">
    <property type="entry name" value="tricorn interacting facor f3 domain"/>
    <property type="match status" value="1"/>
</dbReference>
<dbReference type="SUPFAM" id="SSF63737">
    <property type="entry name" value="Leukotriene A4 hydrolase N-terminal domain"/>
    <property type="match status" value="1"/>
</dbReference>
<dbReference type="GO" id="GO:0016251">
    <property type="term" value="F:RNA polymerase II general transcription initiation factor activity"/>
    <property type="evidence" value="ECO:0007669"/>
    <property type="project" value="TreeGrafter"/>
</dbReference>
<evidence type="ECO:0000256" key="4">
    <source>
        <dbReference type="ARBA" id="ARBA00023015"/>
    </source>
</evidence>
<accession>A0A914X8K2</accession>
<evidence type="ECO:0000256" key="1">
    <source>
        <dbReference type="ARBA" id="ARBA00004123"/>
    </source>
</evidence>
<protein>
    <recommendedName>
        <fullName evidence="3">Transcription initiation factor TFIID subunit 2</fullName>
    </recommendedName>
    <alternativeName>
        <fullName evidence="7">Transcription initiation factor TFIID 150 kDa subunit</fullName>
    </alternativeName>
</protein>
<keyword evidence="11" id="KW-1185">Reference proteome</keyword>
<name>A0A914X8K2_9BILA</name>
<evidence type="ECO:0000259" key="8">
    <source>
        <dbReference type="Pfam" id="PF01433"/>
    </source>
</evidence>
<dbReference type="AlphaFoldDB" id="A0A914X8K2"/>
<dbReference type="InterPro" id="IPR037813">
    <property type="entry name" value="TAF2"/>
</dbReference>
<dbReference type="InterPro" id="IPR016024">
    <property type="entry name" value="ARM-type_fold"/>
</dbReference>
<feature type="domain" description="Peptidase M1 membrane alanine aminopeptidase" evidence="8">
    <location>
        <begin position="294"/>
        <end position="527"/>
    </location>
</feature>
<evidence type="ECO:0000259" key="10">
    <source>
        <dbReference type="Pfam" id="PF25577"/>
    </source>
</evidence>
<dbReference type="GO" id="GO:0008270">
    <property type="term" value="F:zinc ion binding"/>
    <property type="evidence" value="ECO:0007669"/>
    <property type="project" value="InterPro"/>
</dbReference>
<dbReference type="PANTHER" id="PTHR15137">
    <property type="entry name" value="TRANSCRIPTION INITIATION FACTOR TFIID"/>
    <property type="match status" value="1"/>
</dbReference>
<evidence type="ECO:0000313" key="12">
    <source>
        <dbReference type="WBParaSite" id="PSAMB.scaffold721size42807.g8255.t1"/>
    </source>
</evidence>
<evidence type="ECO:0000256" key="2">
    <source>
        <dbReference type="ARBA" id="ARBA00010937"/>
    </source>
</evidence>
<dbReference type="Gene3D" id="1.10.390.10">
    <property type="entry name" value="Neutral Protease Domain 2"/>
    <property type="match status" value="1"/>
</dbReference>
<dbReference type="SUPFAM" id="SSF48371">
    <property type="entry name" value="ARM repeat"/>
    <property type="match status" value="1"/>
</dbReference>
<dbReference type="Pfam" id="PF01433">
    <property type="entry name" value="Peptidase_M1"/>
    <property type="match status" value="1"/>
</dbReference>